<keyword evidence="2" id="KW-0206">Cytoskeleton</keyword>
<name>A0A8S9JRB7_BRACR</name>
<dbReference type="GO" id="GO:0005856">
    <property type="term" value="C:cytoskeleton"/>
    <property type="evidence" value="ECO:0007669"/>
    <property type="project" value="UniProtKB-SubCell"/>
</dbReference>
<sequence length="1464" mass="159921">METYEQCRDPPPLHLLDRFDAGGPGSCLRKYSDPTFFRKELGNHSKVDDAKAQKDQAHRKRKKKRLPQRNICRSRAVSTSDDTNGARLSSLTDDIPTTSQSTSTVDMPRSSNMQDLSGSIDQSHLQEQSNSQEQNEAQVQSDLQESSRPRDSITGSGYIEYVINHSPVNKPDVKLLEGSLPSSLQPADRIGSTVPQGRVEVVDDNIRYSPSKEIPVPYASIVCDEKKDALESRGEKSNKDEEASEIHEPKIGPGTPDRVKQNQRDFDRTYDFFDEVCIVGEKQSKSQANSIDEKPRIESEEENTSEADEFVDARNTIESESESEFDGIPKPKLEHYFGDISTYCSEDASSDNNGGSEDIPYEEMVEDPRHENSLDESCSVSYLSDDASVSCCQSDPVCGKVLSHDETFQNPRDFSAMRPSLLAEAAFPDETILREPVAAHPLLAGDCANEKISFEERISSGMFLKDAIPAEKILPEEHLANYPSLAEAVPHEKSLPGESVAKYPSFEEIAPSERILPENSLSKIRSLAEAVPDNMALAEEPGAAHPSFPKAVQENKISPEVLDSKNLSDTVPEAVSEEQISVEGFVGVSRCLAEVVPDERFLTEEPEEAATACTSSSKVMPTEKLFPEKTLEAPQDLSELPEENILREKSVDYTHPSCAKAVSPKENLSPQVLDSANFSVAEAVSHEQIRLEESGGKNPCLAEAVPDENFLTGEREEAATTCMSSSKVMPVEKLLPEKPLEAHHYLPELPQENILPEKSVAEAVSKEKKLPEESLLTYPSLAEDLFDEKASGSEAPGYTTEAGPRNTEEPVASDLSLTESILDEEIPGLEAPASTTETGPHNKSFPEEPVATYLSLAEAVPEEKISLEETDTTCPPSAVAAFDEEISGSESRGDTTEAGPHNNEEPLTTDLSLTESSFDEKIPGLEAPASTTETDPHGKTFPEEPVATYLSLEEPVRDDKVLPKEPAAAFLDLSEGIPDQQVFLDDAAFLSFAEAIFEQKFSPEVPDSMDLPAKNTLEKEVETSDGTIVEPVNIWSNGGLLGLAPSKPPVFAEPKSVSEHIQNEFNEASVIATKKQGSSSRPVEDTEKSSLPLVVSDLTSQQQSNMLSHSNGSLSPLQSTATSFKVFGLSHRLLMAGFRGNTSSTYKFESIPTTSYDTKAAAIEDKTQQTPPHGPSFEEQLAYESSILGSPTSSPPVEHMKISFSPIDPSPVSKLKLRIPCQPQYNGENVDTLPSFQLVPEASNSDNEDDNSDIFCQSSPGVSDNCLSDSELWASDESPRESASSLKHGGERSTHGDMGSFSSLFLDLPCYDSNMATLAPVYAASFDTMESRKRKLNRVPLPYLIRPCKRQPVYDTYALYNDFIAYSSLEDGIDSGSDDEEPSVKAVRTSLENASLSETESAGSLTDEEYVVVDNVDVLPNPKTERAGAIQMMELSKSVGEMKLDDARSDNEDEGSDSDAWVVL</sequence>
<feature type="region of interest" description="Disordered" evidence="3">
    <location>
        <begin position="788"/>
        <end position="814"/>
    </location>
</feature>
<organism evidence="4">
    <name type="scientific">Brassica cretica</name>
    <name type="common">Mustard</name>
    <dbReference type="NCBI Taxonomy" id="69181"/>
    <lineage>
        <taxon>Eukaryota</taxon>
        <taxon>Viridiplantae</taxon>
        <taxon>Streptophyta</taxon>
        <taxon>Embryophyta</taxon>
        <taxon>Tracheophyta</taxon>
        <taxon>Spermatophyta</taxon>
        <taxon>Magnoliopsida</taxon>
        <taxon>eudicotyledons</taxon>
        <taxon>Gunneridae</taxon>
        <taxon>Pentapetalae</taxon>
        <taxon>rosids</taxon>
        <taxon>malvids</taxon>
        <taxon>Brassicales</taxon>
        <taxon>Brassicaceae</taxon>
        <taxon>Brassiceae</taxon>
        <taxon>Brassica</taxon>
    </lineage>
</organism>
<feature type="compositionally biased region" description="Basic residues" evidence="3">
    <location>
        <begin position="57"/>
        <end position="67"/>
    </location>
</feature>
<feature type="region of interest" description="Disordered" evidence="3">
    <location>
        <begin position="1240"/>
        <end position="1294"/>
    </location>
</feature>
<evidence type="ECO:0000313" key="4">
    <source>
        <dbReference type="EMBL" id="KAF2584268.1"/>
    </source>
</evidence>
<feature type="region of interest" description="Disordered" evidence="3">
    <location>
        <begin position="1"/>
        <end position="25"/>
    </location>
</feature>
<reference evidence="4" key="1">
    <citation type="submission" date="2019-12" db="EMBL/GenBank/DDBJ databases">
        <title>Genome sequencing and annotation of Brassica cretica.</title>
        <authorList>
            <person name="Studholme D.J."/>
            <person name="Sarris P.F."/>
        </authorList>
    </citation>
    <scope>NUCLEOTIDE SEQUENCE</scope>
    <source>
        <strain evidence="4">PFS-102/07</strain>
        <tissue evidence="4">Leaf</tissue>
    </source>
</reference>
<dbReference type="GO" id="GO:0003779">
    <property type="term" value="F:actin binding"/>
    <property type="evidence" value="ECO:0007669"/>
    <property type="project" value="UniProtKB-UniRule"/>
</dbReference>
<dbReference type="EMBL" id="QGKY02000246">
    <property type="protein sequence ID" value="KAF2584268.1"/>
    <property type="molecule type" value="Genomic_DNA"/>
</dbReference>
<evidence type="ECO:0000256" key="3">
    <source>
        <dbReference type="SAM" id="MobiDB-lite"/>
    </source>
</evidence>
<feature type="compositionally biased region" description="Polar residues" evidence="3">
    <location>
        <begin position="76"/>
        <end position="121"/>
    </location>
</feature>
<comment type="caution">
    <text evidence="4">The sequence shown here is derived from an EMBL/GenBank/DDBJ whole genome shotgun (WGS) entry which is preliminary data.</text>
</comment>
<gene>
    <name evidence="4" type="ORF">F2Q70_00034569</name>
</gene>
<feature type="compositionally biased region" description="Basic and acidic residues" evidence="3">
    <location>
        <begin position="40"/>
        <end position="56"/>
    </location>
</feature>
<comment type="subcellular location">
    <subcellularLocation>
        <location evidence="2">Cytoplasm</location>
        <location evidence="2">Cytoskeleton</location>
    </subcellularLocation>
</comment>
<feature type="compositionally biased region" description="Basic and acidic residues" evidence="3">
    <location>
        <begin position="1441"/>
        <end position="1450"/>
    </location>
</feature>
<dbReference type="GO" id="GO:0071933">
    <property type="term" value="F:Arp2/3 complex binding"/>
    <property type="evidence" value="ECO:0007669"/>
    <property type="project" value="TreeGrafter"/>
</dbReference>
<feature type="compositionally biased region" description="Polar residues" evidence="3">
    <location>
        <begin position="1254"/>
        <end position="1268"/>
    </location>
</feature>
<evidence type="ECO:0000256" key="1">
    <source>
        <dbReference type="ARBA" id="ARBA00006993"/>
    </source>
</evidence>
<feature type="region of interest" description="Disordered" evidence="3">
    <location>
        <begin position="228"/>
        <end position="265"/>
    </location>
</feature>
<dbReference type="PANTHER" id="PTHR12902">
    <property type="entry name" value="WASP-1"/>
    <property type="match status" value="1"/>
</dbReference>
<dbReference type="PANTHER" id="PTHR12902:SF29">
    <property type="entry name" value="SCAR-LIKE DOMAIN-CONTAINING PROTEIN WAVE 5"/>
    <property type="match status" value="1"/>
</dbReference>
<protein>
    <recommendedName>
        <fullName evidence="2">Protein SCAR</fullName>
    </recommendedName>
    <alternativeName>
        <fullName evidence="2">Protein WAVE</fullName>
    </alternativeName>
</protein>
<evidence type="ECO:0000256" key="2">
    <source>
        <dbReference type="RuleBase" id="RU367034"/>
    </source>
</evidence>
<feature type="compositionally biased region" description="Polar residues" evidence="3">
    <location>
        <begin position="905"/>
        <end position="916"/>
    </location>
</feature>
<dbReference type="GO" id="GO:2000601">
    <property type="term" value="P:positive regulation of Arp2/3 complex-mediated actin nucleation"/>
    <property type="evidence" value="ECO:0007669"/>
    <property type="project" value="TreeGrafter"/>
</dbReference>
<dbReference type="GO" id="GO:0030036">
    <property type="term" value="P:actin cytoskeleton organization"/>
    <property type="evidence" value="ECO:0007669"/>
    <property type="project" value="UniProtKB-UniRule"/>
</dbReference>
<proteinExistence type="inferred from homology"/>
<feature type="compositionally biased region" description="Low complexity" evidence="3">
    <location>
        <begin position="122"/>
        <end position="141"/>
    </location>
</feature>
<dbReference type="InterPro" id="IPR028288">
    <property type="entry name" value="SCAR/WAVE_fam"/>
</dbReference>
<feature type="region of interest" description="Disordered" evidence="3">
    <location>
        <begin position="283"/>
        <end position="331"/>
    </location>
</feature>
<comment type="similarity">
    <text evidence="1 2">Belongs to the SCAR/WAVE family.</text>
</comment>
<feature type="compositionally biased region" description="Basic and acidic residues" evidence="3">
    <location>
        <begin position="228"/>
        <end position="250"/>
    </location>
</feature>
<accession>A0A8S9JRB7</accession>
<feature type="compositionally biased region" description="Acidic residues" evidence="3">
    <location>
        <begin position="299"/>
        <end position="310"/>
    </location>
</feature>
<dbReference type="GO" id="GO:0034237">
    <property type="term" value="F:protein kinase A regulatory subunit binding"/>
    <property type="evidence" value="ECO:0007669"/>
    <property type="project" value="TreeGrafter"/>
</dbReference>
<feature type="region of interest" description="Disordered" evidence="3">
    <location>
        <begin position="1441"/>
        <end position="1464"/>
    </location>
</feature>
<feature type="region of interest" description="Disordered" evidence="3">
    <location>
        <begin position="40"/>
        <end position="153"/>
    </location>
</feature>
<comment type="function">
    <text evidence="2">Involved in regulation of actin and microtubule organization. Part of a WAVE complex that activates the Arp2/3 complex.</text>
</comment>
<feature type="region of interest" description="Disordered" evidence="3">
    <location>
        <begin position="883"/>
        <end position="917"/>
    </location>
</feature>
<keyword evidence="2" id="KW-0009">Actin-binding</keyword>
<dbReference type="Gene3D" id="6.10.280.150">
    <property type="match status" value="1"/>
</dbReference>
<keyword evidence="2" id="KW-0963">Cytoplasm</keyword>